<accession>A0A9K3D479</accession>
<reference evidence="2 3" key="1">
    <citation type="journal article" date="2018" name="PLoS ONE">
        <title>The draft genome of Kipferlia bialata reveals reductive genome evolution in fornicate parasites.</title>
        <authorList>
            <person name="Tanifuji G."/>
            <person name="Takabayashi S."/>
            <person name="Kume K."/>
            <person name="Takagi M."/>
            <person name="Nakayama T."/>
            <person name="Kamikawa R."/>
            <person name="Inagaki Y."/>
            <person name="Hashimoto T."/>
        </authorList>
    </citation>
    <scope>NUCLEOTIDE SEQUENCE [LARGE SCALE GENOMIC DNA]</scope>
    <source>
        <strain evidence="2">NY0173</strain>
    </source>
</reference>
<gene>
    <name evidence="2" type="ORF">KIPB_011090</name>
</gene>
<feature type="compositionally biased region" description="Low complexity" evidence="1">
    <location>
        <begin position="336"/>
        <end position="347"/>
    </location>
</feature>
<evidence type="ECO:0000313" key="2">
    <source>
        <dbReference type="EMBL" id="GIQ88764.1"/>
    </source>
</evidence>
<feature type="non-terminal residue" evidence="2">
    <location>
        <position position="1"/>
    </location>
</feature>
<name>A0A9K3D479_9EUKA</name>
<dbReference type="AlphaFoldDB" id="A0A9K3D479"/>
<proteinExistence type="predicted"/>
<organism evidence="2 3">
    <name type="scientific">Kipferlia bialata</name>
    <dbReference type="NCBI Taxonomy" id="797122"/>
    <lineage>
        <taxon>Eukaryota</taxon>
        <taxon>Metamonada</taxon>
        <taxon>Carpediemonas-like organisms</taxon>
        <taxon>Kipferlia</taxon>
    </lineage>
</organism>
<sequence>SYSDTDSDTWSDEEFENLDANATHGLKLQAYSEATAVTVGDEVFAELWSDSLLPTVHALCSVEALAARAKRASVALDAAQACVSSVLSHPSVAHCTDIARERALKKMTRDRTLLAIETVDICLEKGVIRALAEYRALGGRIHRHGHRRAVNKQRKQAALVMMSQATGQTPSEAPRELMHSTLSQSHMSEGQGLGRASFSQRESALFPTFSKDAKAKTKGPGLRLNLGGLGKGKGRMKRVSTGLLSHRAEEVVPSVDSGRDLPSLGDMGRLSISIMDSERERESSRAPLMSARLSSRRIPDMTFGDLPTFVEEVPDDGLSYSYSTYTDDGSYTGYSYTGSSGPGSSYDLSGSDAATGPDSNAPPESVRHFESAFPQWDSFISTHSQHSLPGMPDYEAKSLTAMQHMAHSGSQASGFSMAPSHHVSHTTDCYIDRDEDEEDVTSSRLVNPFADQEEASA</sequence>
<keyword evidence="3" id="KW-1185">Reference proteome</keyword>
<dbReference type="EMBL" id="BDIP01004363">
    <property type="protein sequence ID" value="GIQ88764.1"/>
    <property type="molecule type" value="Genomic_DNA"/>
</dbReference>
<feature type="region of interest" description="Disordered" evidence="1">
    <location>
        <begin position="210"/>
        <end position="235"/>
    </location>
</feature>
<protein>
    <submittedName>
        <fullName evidence="2">Uncharacterized protein</fullName>
    </submittedName>
</protein>
<comment type="caution">
    <text evidence="2">The sequence shown here is derived from an EMBL/GenBank/DDBJ whole genome shotgun (WGS) entry which is preliminary data.</text>
</comment>
<feature type="region of interest" description="Disordered" evidence="1">
    <location>
        <begin position="432"/>
        <end position="457"/>
    </location>
</feature>
<evidence type="ECO:0000256" key="1">
    <source>
        <dbReference type="SAM" id="MobiDB-lite"/>
    </source>
</evidence>
<dbReference type="Proteomes" id="UP000265618">
    <property type="component" value="Unassembled WGS sequence"/>
</dbReference>
<feature type="region of interest" description="Disordered" evidence="1">
    <location>
        <begin position="336"/>
        <end position="366"/>
    </location>
</feature>
<feature type="non-terminal residue" evidence="2">
    <location>
        <position position="457"/>
    </location>
</feature>
<evidence type="ECO:0000313" key="3">
    <source>
        <dbReference type="Proteomes" id="UP000265618"/>
    </source>
</evidence>